<organism evidence="1 2">
    <name type="scientific">Allonocardiopsis opalescens</name>
    <dbReference type="NCBI Taxonomy" id="1144618"/>
    <lineage>
        <taxon>Bacteria</taxon>
        <taxon>Bacillati</taxon>
        <taxon>Actinomycetota</taxon>
        <taxon>Actinomycetes</taxon>
        <taxon>Streptosporangiales</taxon>
        <taxon>Allonocardiopsis</taxon>
    </lineage>
</organism>
<gene>
    <name evidence="1" type="ORF">CLV72_104149</name>
</gene>
<dbReference type="GO" id="GO:0016787">
    <property type="term" value="F:hydrolase activity"/>
    <property type="evidence" value="ECO:0007669"/>
    <property type="project" value="UniProtKB-KW"/>
</dbReference>
<dbReference type="InterPro" id="IPR041492">
    <property type="entry name" value="HAD_2"/>
</dbReference>
<dbReference type="InterPro" id="IPR006439">
    <property type="entry name" value="HAD-SF_hydro_IA"/>
</dbReference>
<keyword evidence="2" id="KW-1185">Reference proteome</keyword>
<dbReference type="NCBIfam" id="TIGR01509">
    <property type="entry name" value="HAD-SF-IA-v3"/>
    <property type="match status" value="1"/>
</dbReference>
<evidence type="ECO:0000313" key="2">
    <source>
        <dbReference type="Proteomes" id="UP000237846"/>
    </source>
</evidence>
<dbReference type="PANTHER" id="PTHR18901:SF38">
    <property type="entry name" value="PSEUDOURIDINE-5'-PHOSPHATASE"/>
    <property type="match status" value="1"/>
</dbReference>
<dbReference type="CDD" id="cd07505">
    <property type="entry name" value="HAD_BPGM-like"/>
    <property type="match status" value="1"/>
</dbReference>
<reference evidence="1 2" key="1">
    <citation type="submission" date="2018-03" db="EMBL/GenBank/DDBJ databases">
        <title>Genomic Encyclopedia of Archaeal and Bacterial Type Strains, Phase II (KMG-II): from individual species to whole genera.</title>
        <authorList>
            <person name="Goeker M."/>
        </authorList>
    </citation>
    <scope>NUCLEOTIDE SEQUENCE [LARGE SCALE GENOMIC DNA]</scope>
    <source>
        <strain evidence="1 2">DSM 45601</strain>
    </source>
</reference>
<keyword evidence="1" id="KW-0378">Hydrolase</keyword>
<name>A0A2T0Q4D9_9ACTN</name>
<proteinExistence type="predicted"/>
<dbReference type="PANTHER" id="PTHR18901">
    <property type="entry name" value="2-DEOXYGLUCOSE-6-PHOSPHATE PHOSPHATASE 2"/>
    <property type="match status" value="1"/>
</dbReference>
<dbReference type="SUPFAM" id="SSF56784">
    <property type="entry name" value="HAD-like"/>
    <property type="match status" value="1"/>
</dbReference>
<dbReference type="Gene3D" id="3.40.50.1000">
    <property type="entry name" value="HAD superfamily/HAD-like"/>
    <property type="match status" value="1"/>
</dbReference>
<dbReference type="SFLD" id="SFLDG01129">
    <property type="entry name" value="C1.5:_HAD__Beta-PGM__Phosphata"/>
    <property type="match status" value="1"/>
</dbReference>
<dbReference type="AlphaFoldDB" id="A0A2T0Q4D9"/>
<dbReference type="InterPro" id="IPR036412">
    <property type="entry name" value="HAD-like_sf"/>
</dbReference>
<sequence>MSTLPDSLVPVRQPGSGAGELAAVLFDMDGTLIDTERLWFESEREVTEGLGGSWSQADQEMLVGGSARGAARYIIELTGASESEEAVMRRLADAMERRLRHDEVRLMPGAAELLAEVRAAGVPAALVTSTHRRLLTASLETLGAHHFDLTIAGDEVAANKPDPEAYLTAARRLGVDPARCVVLEDSFNGVNAGQAAGCVTVAVPSLLHIPPAPGRVVVGSLTEIDLEWLRELVRGWDGAAG</sequence>
<dbReference type="InterPro" id="IPR023214">
    <property type="entry name" value="HAD_sf"/>
</dbReference>
<dbReference type="SFLD" id="SFLDG01135">
    <property type="entry name" value="C1.5.6:_HAD__Beta-PGM__Phospha"/>
    <property type="match status" value="1"/>
</dbReference>
<dbReference type="Gene3D" id="1.10.150.240">
    <property type="entry name" value="Putative phosphatase, domain 2"/>
    <property type="match status" value="1"/>
</dbReference>
<dbReference type="RefSeq" id="WP_245930191.1">
    <property type="nucleotide sequence ID" value="NZ_PVZC01000004.1"/>
</dbReference>
<dbReference type="EMBL" id="PVZC01000004">
    <property type="protein sequence ID" value="PRX98571.1"/>
    <property type="molecule type" value="Genomic_DNA"/>
</dbReference>
<dbReference type="Pfam" id="PF13419">
    <property type="entry name" value="HAD_2"/>
    <property type="match status" value="1"/>
</dbReference>
<dbReference type="PRINTS" id="PR00413">
    <property type="entry name" value="HADHALOGNASE"/>
</dbReference>
<evidence type="ECO:0000313" key="1">
    <source>
        <dbReference type="EMBL" id="PRX98571.1"/>
    </source>
</evidence>
<protein>
    <submittedName>
        <fullName evidence="1">HAD superfamily hydrolase (TIGR01509 family)</fullName>
    </submittedName>
</protein>
<dbReference type="SFLD" id="SFLDS00003">
    <property type="entry name" value="Haloacid_Dehalogenase"/>
    <property type="match status" value="1"/>
</dbReference>
<dbReference type="Proteomes" id="UP000237846">
    <property type="component" value="Unassembled WGS sequence"/>
</dbReference>
<comment type="caution">
    <text evidence="1">The sequence shown here is derived from an EMBL/GenBank/DDBJ whole genome shotgun (WGS) entry which is preliminary data.</text>
</comment>
<dbReference type="InterPro" id="IPR023198">
    <property type="entry name" value="PGP-like_dom2"/>
</dbReference>
<accession>A0A2T0Q4D9</accession>